<organism evidence="8">
    <name type="scientific">marine metagenome</name>
    <dbReference type="NCBI Taxonomy" id="408172"/>
    <lineage>
        <taxon>unclassified sequences</taxon>
        <taxon>metagenomes</taxon>
        <taxon>ecological metagenomes</taxon>
    </lineage>
</organism>
<dbReference type="GO" id="GO:0005886">
    <property type="term" value="C:plasma membrane"/>
    <property type="evidence" value="ECO:0007669"/>
    <property type="project" value="UniProtKB-SubCell"/>
</dbReference>
<evidence type="ECO:0000313" key="8">
    <source>
        <dbReference type="EMBL" id="SVA93477.1"/>
    </source>
</evidence>
<dbReference type="Pfam" id="PF11612">
    <property type="entry name" value="T2SSJ"/>
    <property type="match status" value="1"/>
</dbReference>
<keyword evidence="4" id="KW-0997">Cell inner membrane</keyword>
<evidence type="ECO:0000256" key="2">
    <source>
        <dbReference type="ARBA" id="ARBA00022475"/>
    </source>
</evidence>
<dbReference type="InterPro" id="IPR051621">
    <property type="entry name" value="T2SS_protein_J"/>
</dbReference>
<dbReference type="AlphaFoldDB" id="A0A381ZXB1"/>
<evidence type="ECO:0000256" key="1">
    <source>
        <dbReference type="ARBA" id="ARBA00004377"/>
    </source>
</evidence>
<reference evidence="8" key="1">
    <citation type="submission" date="2018-05" db="EMBL/GenBank/DDBJ databases">
        <authorList>
            <person name="Lanie J.A."/>
            <person name="Ng W.-L."/>
            <person name="Kazmierczak K.M."/>
            <person name="Andrzejewski T.M."/>
            <person name="Davidsen T.M."/>
            <person name="Wayne K.J."/>
            <person name="Tettelin H."/>
            <person name="Glass J.I."/>
            <person name="Rusch D."/>
            <person name="Podicherti R."/>
            <person name="Tsui H.-C.T."/>
            <person name="Winkler M.E."/>
        </authorList>
    </citation>
    <scope>NUCLEOTIDE SEQUENCE</scope>
</reference>
<keyword evidence="3" id="KW-0488">Methylation</keyword>
<comment type="subcellular location">
    <subcellularLocation>
        <location evidence="1">Cell inner membrane</location>
        <topology evidence="1">Single-pass membrane protein</topology>
    </subcellularLocation>
</comment>
<sequence>MSLKPHKILFRKRLNQGGFTLMEVMFATMAFALILLVMQMTFSGALGLRNRAQKRVDQQAILSQAMTIMKRDLENMIVTGGLMAEGLICTEMGSPDMPNDQLEFYSTTAVVSDQFPWGDVQKVGYLLGVDPIQTVTTNLGQALMRLSLNTLPLEANEEPPVETLMLDNVRSMQFEFFDGLQWLQTWDSNVNEPAVPLAVRAMVEVFTDNPNPTGRQTRIWEILVPILTIKPPSEESEEEEGEEEEDS</sequence>
<accession>A0A381ZXB1</accession>
<name>A0A381ZXB1_9ZZZZ</name>
<keyword evidence="5" id="KW-0812">Transmembrane</keyword>
<dbReference type="PANTHER" id="PTHR39583">
    <property type="entry name" value="TYPE II SECRETION SYSTEM PROTEIN J-RELATED"/>
    <property type="match status" value="1"/>
</dbReference>
<dbReference type="InterPro" id="IPR045584">
    <property type="entry name" value="Pilin-like"/>
</dbReference>
<protein>
    <recommendedName>
        <fullName evidence="9">Type II secretion system protein J</fullName>
    </recommendedName>
</protein>
<gene>
    <name evidence="8" type="ORF">METZ01_LOCUS146331</name>
</gene>
<proteinExistence type="predicted"/>
<evidence type="ECO:0000256" key="4">
    <source>
        <dbReference type="ARBA" id="ARBA00022519"/>
    </source>
</evidence>
<dbReference type="GO" id="GO:0015628">
    <property type="term" value="P:protein secretion by the type II secretion system"/>
    <property type="evidence" value="ECO:0007669"/>
    <property type="project" value="InterPro"/>
</dbReference>
<evidence type="ECO:0008006" key="9">
    <source>
        <dbReference type="Google" id="ProtNLM"/>
    </source>
</evidence>
<dbReference type="EMBL" id="UINC01022900">
    <property type="protein sequence ID" value="SVA93477.1"/>
    <property type="molecule type" value="Genomic_DNA"/>
</dbReference>
<evidence type="ECO:0000256" key="6">
    <source>
        <dbReference type="ARBA" id="ARBA00022989"/>
    </source>
</evidence>
<dbReference type="InterPro" id="IPR010055">
    <property type="entry name" value="T2SS_protein-GspJ"/>
</dbReference>
<evidence type="ECO:0000256" key="5">
    <source>
        <dbReference type="ARBA" id="ARBA00022692"/>
    </source>
</evidence>
<evidence type="ECO:0000256" key="3">
    <source>
        <dbReference type="ARBA" id="ARBA00022481"/>
    </source>
</evidence>
<keyword evidence="2" id="KW-1003">Cell membrane</keyword>
<dbReference type="GO" id="GO:0015627">
    <property type="term" value="C:type II protein secretion system complex"/>
    <property type="evidence" value="ECO:0007669"/>
    <property type="project" value="InterPro"/>
</dbReference>
<dbReference type="PANTHER" id="PTHR39583:SF2">
    <property type="entry name" value="TYPE II SECRETION SYSTEM PROTEIN J"/>
    <property type="match status" value="1"/>
</dbReference>
<keyword evidence="6" id="KW-1133">Transmembrane helix</keyword>
<dbReference type="SUPFAM" id="SSF54523">
    <property type="entry name" value="Pili subunits"/>
    <property type="match status" value="1"/>
</dbReference>
<keyword evidence="7" id="KW-0472">Membrane</keyword>
<evidence type="ECO:0000256" key="7">
    <source>
        <dbReference type="ARBA" id="ARBA00023136"/>
    </source>
</evidence>